<dbReference type="EMBL" id="KZ825406">
    <property type="protein sequence ID" value="RAH40583.1"/>
    <property type="molecule type" value="Genomic_DNA"/>
</dbReference>
<evidence type="ECO:0000313" key="2">
    <source>
        <dbReference type="Proteomes" id="UP000249057"/>
    </source>
</evidence>
<protein>
    <submittedName>
        <fullName evidence="1">Uncharacterized protein</fullName>
    </submittedName>
</protein>
<name>A0ACD1FUE0_9EURO</name>
<gene>
    <name evidence="1" type="ORF">BO95DRAFT_296386</name>
</gene>
<accession>A0ACD1FUE0</accession>
<reference evidence="1" key="1">
    <citation type="submission" date="2018-02" db="EMBL/GenBank/DDBJ databases">
        <title>The genomes of Aspergillus section Nigri reveals drivers in fungal speciation.</title>
        <authorList>
            <consortium name="DOE Joint Genome Institute"/>
            <person name="Vesth T.C."/>
            <person name="Nybo J."/>
            <person name="Theobald S."/>
            <person name="Brandl J."/>
            <person name="Frisvad J.C."/>
            <person name="Nielsen K.F."/>
            <person name="Lyhne E.K."/>
            <person name="Kogle M.E."/>
            <person name="Kuo A."/>
            <person name="Riley R."/>
            <person name="Clum A."/>
            <person name="Nolan M."/>
            <person name="Lipzen A."/>
            <person name="Salamov A."/>
            <person name="Henrissat B."/>
            <person name="Wiebenga A."/>
            <person name="De vries R.P."/>
            <person name="Grigoriev I.V."/>
            <person name="Mortensen U.H."/>
            <person name="Andersen M.R."/>
            <person name="Baker S.E."/>
        </authorList>
    </citation>
    <scope>NUCLEOTIDE SEQUENCE</scope>
    <source>
        <strain evidence="1">CBS 621.78</strain>
    </source>
</reference>
<evidence type="ECO:0000313" key="1">
    <source>
        <dbReference type="EMBL" id="RAH40583.1"/>
    </source>
</evidence>
<keyword evidence="2" id="KW-1185">Reference proteome</keyword>
<sequence>MTLSKWPNTGFMGRAFLVSLVLRMGSRTSRASASAVAWVTMFSMSWVNCRMVCRVSGVICDISRVRSSLMPAIPSLCNVLTRGRNPPLGGTPSSESGSLGSPGKARTELNKVDTKVKRVRIRCFMSILMAAQT</sequence>
<dbReference type="Proteomes" id="UP000249057">
    <property type="component" value="Unassembled WGS sequence"/>
</dbReference>
<proteinExistence type="predicted"/>
<organism evidence="1 2">
    <name type="scientific">Aspergillus brunneoviolaceus CBS 621.78</name>
    <dbReference type="NCBI Taxonomy" id="1450534"/>
    <lineage>
        <taxon>Eukaryota</taxon>
        <taxon>Fungi</taxon>
        <taxon>Dikarya</taxon>
        <taxon>Ascomycota</taxon>
        <taxon>Pezizomycotina</taxon>
        <taxon>Eurotiomycetes</taxon>
        <taxon>Eurotiomycetidae</taxon>
        <taxon>Eurotiales</taxon>
        <taxon>Aspergillaceae</taxon>
        <taxon>Aspergillus</taxon>
        <taxon>Aspergillus subgen. Circumdati</taxon>
    </lineage>
</organism>